<dbReference type="SMART" id="SM00797">
    <property type="entry name" value="AHS2"/>
    <property type="match status" value="1"/>
</dbReference>
<keyword evidence="3" id="KW-0067">ATP-binding</keyword>
<organism evidence="5 6">
    <name type="scientific">Macrococcoides goetzii</name>
    <dbReference type="NCBI Taxonomy" id="1891097"/>
    <lineage>
        <taxon>Bacteria</taxon>
        <taxon>Bacillati</taxon>
        <taxon>Bacillota</taxon>
        <taxon>Bacilli</taxon>
        <taxon>Bacillales</taxon>
        <taxon>Staphylococcaceae</taxon>
        <taxon>Macrococcoides</taxon>
    </lineage>
</organism>
<evidence type="ECO:0000313" key="6">
    <source>
        <dbReference type="Proteomes" id="UP000229523"/>
    </source>
</evidence>
<dbReference type="AlphaFoldDB" id="A0A2G5NWS4"/>
<evidence type="ECO:0000259" key="4">
    <source>
        <dbReference type="SMART" id="SM00797"/>
    </source>
</evidence>
<dbReference type="Pfam" id="PF02626">
    <property type="entry name" value="CT_A_B"/>
    <property type="match status" value="1"/>
</dbReference>
<dbReference type="InterPro" id="IPR029000">
    <property type="entry name" value="Cyclophilin-like_dom_sf"/>
</dbReference>
<keyword evidence="2 5" id="KW-0378">Hydrolase</keyword>
<protein>
    <submittedName>
        <fullName evidence="5">Allophanate hydrolase subunit 2 family protein</fullName>
    </submittedName>
</protein>
<dbReference type="Gene3D" id="2.40.100.10">
    <property type="entry name" value="Cyclophilin-like"/>
    <property type="match status" value="1"/>
</dbReference>
<dbReference type="Proteomes" id="UP000229523">
    <property type="component" value="Unassembled WGS sequence"/>
</dbReference>
<evidence type="ECO:0000256" key="2">
    <source>
        <dbReference type="ARBA" id="ARBA00022801"/>
    </source>
</evidence>
<name>A0A2G5NWS4_9STAP</name>
<dbReference type="GO" id="GO:0016787">
    <property type="term" value="F:hydrolase activity"/>
    <property type="evidence" value="ECO:0007669"/>
    <property type="project" value="UniProtKB-KW"/>
</dbReference>
<comment type="caution">
    <text evidence="5">The sequence shown here is derived from an EMBL/GenBank/DDBJ whole genome shotgun (WGS) entry which is preliminary data.</text>
</comment>
<dbReference type="RefSeq" id="WP_099576756.1">
    <property type="nucleotide sequence ID" value="NZ_MJBI02000008.1"/>
</dbReference>
<accession>A0A2G5NWS4</accession>
<dbReference type="EMBL" id="MJBI02000008">
    <property type="protein sequence ID" value="RAI79396.1"/>
    <property type="molecule type" value="Genomic_DNA"/>
</dbReference>
<dbReference type="NCBIfam" id="TIGR00724">
    <property type="entry name" value="urea_amlyse_rel"/>
    <property type="match status" value="1"/>
</dbReference>
<keyword evidence="6" id="KW-1185">Reference proteome</keyword>
<gene>
    <name evidence="5" type="ORF">BFS35_011690</name>
</gene>
<proteinExistence type="predicted"/>
<dbReference type="InterPro" id="IPR052708">
    <property type="entry name" value="PxpC"/>
</dbReference>
<sequence>MGLQVIHPGMYSTIQDLGRTGFQNVGLSPAGAMDYRALLLGNNLLGNTDHMSIEMTMQGGIFKFTEDNAFIITGGNMLAELNDTPVVNRCVYNAKAGDILTFKTAKNGYRTYLTVKGGFNLPKVQGSYSTHMKIKLGGLDGRTLIKDDFLAFNQPEIVETRRVNTHFIDKVSTIRFIPGRQYDRFKNLAASLSSTYEISNTSDRMGIRLSGEILEVKTNYDIISEPVQLGSIQVSSDGQPIILMNDRQTVGGYAKLGTVYFSDIPTLVQKGPGSEIRLVEGTLEEAIAEKKKMMKIINEVSMHAFDIRHTSQKIQNLLEKAES</sequence>
<evidence type="ECO:0000256" key="1">
    <source>
        <dbReference type="ARBA" id="ARBA00022741"/>
    </source>
</evidence>
<dbReference type="PANTHER" id="PTHR43309:SF5">
    <property type="entry name" value="5-OXOPROLINASE SUBUNIT C"/>
    <property type="match status" value="1"/>
</dbReference>
<feature type="domain" description="Carboxyltransferase" evidence="4">
    <location>
        <begin position="24"/>
        <end position="296"/>
    </location>
</feature>
<dbReference type="GO" id="GO:0005524">
    <property type="term" value="F:ATP binding"/>
    <property type="evidence" value="ECO:0007669"/>
    <property type="project" value="UniProtKB-KW"/>
</dbReference>
<keyword evidence="1" id="KW-0547">Nucleotide-binding</keyword>
<dbReference type="InterPro" id="IPR003778">
    <property type="entry name" value="CT_A_B"/>
</dbReference>
<evidence type="ECO:0000256" key="3">
    <source>
        <dbReference type="ARBA" id="ARBA00022840"/>
    </source>
</evidence>
<reference evidence="5 6" key="1">
    <citation type="journal article" date="2018" name="Front. Microbiol.">
        <title>Description and Comparative Genomics of Macrococcus caseolyticus subsp. hominis subsp. nov., Macrococcus goetzii sp. nov., Macrococcus epidermidis sp. nov., and Macrococcus bohemicus sp. nov., Novel Macrococci From Human Clinical Material With Virulence Potential and Suspected Uptake of Foreign DNA by Natural Transformation.</title>
        <authorList>
            <person name="Maslanova I."/>
            <person name="Wertheimer Z."/>
            <person name="Sedlacek I."/>
            <person name="Svec P."/>
            <person name="Indrakova A."/>
            <person name="Kovarovic V."/>
            <person name="Schumann P."/>
            <person name="Sproer C."/>
            <person name="Kralova S."/>
            <person name="Sedo O."/>
            <person name="Kristofova L."/>
            <person name="Vrbovska V."/>
            <person name="Fuzik T."/>
            <person name="Petras P."/>
            <person name="Zdrahal Z."/>
            <person name="Ruzickova V."/>
            <person name="Doskar J."/>
            <person name="Pantucek R."/>
        </authorList>
    </citation>
    <scope>NUCLEOTIDE SEQUENCE [LARGE SCALE GENOMIC DNA]</scope>
    <source>
        <strain evidence="5 6">CCM 4927</strain>
    </source>
</reference>
<dbReference type="PANTHER" id="PTHR43309">
    <property type="entry name" value="5-OXOPROLINASE SUBUNIT C"/>
    <property type="match status" value="1"/>
</dbReference>
<evidence type="ECO:0000313" key="5">
    <source>
        <dbReference type="EMBL" id="RAI79396.1"/>
    </source>
</evidence>